<organism evidence="1 2">
    <name type="scientific">Triplophysa rosa</name>
    <name type="common">Cave loach</name>
    <dbReference type="NCBI Taxonomy" id="992332"/>
    <lineage>
        <taxon>Eukaryota</taxon>
        <taxon>Metazoa</taxon>
        <taxon>Chordata</taxon>
        <taxon>Craniata</taxon>
        <taxon>Vertebrata</taxon>
        <taxon>Euteleostomi</taxon>
        <taxon>Actinopterygii</taxon>
        <taxon>Neopterygii</taxon>
        <taxon>Teleostei</taxon>
        <taxon>Ostariophysi</taxon>
        <taxon>Cypriniformes</taxon>
        <taxon>Nemacheilidae</taxon>
        <taxon>Triplophysa</taxon>
    </lineage>
</organism>
<feature type="non-terminal residue" evidence="1">
    <location>
        <position position="1"/>
    </location>
</feature>
<dbReference type="AlphaFoldDB" id="A0A9W7T533"/>
<comment type="caution">
    <text evidence="1">The sequence shown here is derived from an EMBL/GenBank/DDBJ whole genome shotgun (WGS) entry which is preliminary data.</text>
</comment>
<proteinExistence type="predicted"/>
<dbReference type="EMBL" id="JAFHDT010000340">
    <property type="protein sequence ID" value="KAI7789802.1"/>
    <property type="molecule type" value="Genomic_DNA"/>
</dbReference>
<dbReference type="Proteomes" id="UP001059041">
    <property type="component" value="Unassembled WGS sequence"/>
</dbReference>
<name>A0A9W7T533_TRIRA</name>
<sequence length="53" mass="6272">HDKTLTYCITFFILFKRSIICETFIFVLDLETTPSVYVVYFCCHINSGCFHEL</sequence>
<protein>
    <submittedName>
        <fullName evidence="1">Uncharacterized protein</fullName>
    </submittedName>
</protein>
<gene>
    <name evidence="1" type="ORF">IRJ41_008794</name>
</gene>
<keyword evidence="2" id="KW-1185">Reference proteome</keyword>
<evidence type="ECO:0000313" key="2">
    <source>
        <dbReference type="Proteomes" id="UP001059041"/>
    </source>
</evidence>
<reference evidence="1" key="1">
    <citation type="submission" date="2021-02" db="EMBL/GenBank/DDBJ databases">
        <title>Comparative genomics reveals that relaxation of natural selection precedes convergent phenotypic evolution of cavefish.</title>
        <authorList>
            <person name="Peng Z."/>
        </authorList>
    </citation>
    <scope>NUCLEOTIDE SEQUENCE</scope>
    <source>
        <tissue evidence="1">Muscle</tissue>
    </source>
</reference>
<evidence type="ECO:0000313" key="1">
    <source>
        <dbReference type="EMBL" id="KAI7789802.1"/>
    </source>
</evidence>
<accession>A0A9W7T533</accession>